<feature type="compositionally biased region" description="Polar residues" evidence="1">
    <location>
        <begin position="458"/>
        <end position="473"/>
    </location>
</feature>
<sequence length="1424" mass="154805">MLSIENPPPDPPCPCQVPLLNNPSFDERASTSHTLAFSEVDLQSKNSPPPPPPPNFSIREYVFKARSKNIQTNWPFSLKNLQLCLKHGVKDLLPPFQHPDTLRTQLSKRCKVEARSLNKRSISSNWERSERPSSRPSSDLPSFDSDVNSNSDRHIVPSCKDISSLKSGGDDDYPLITTSAVSGSQIEPVSTSRQPSSVVETDALVESSVRKDKEATSGKAVSTSQPSGKKCRLIVKFGGKSERSSTEDISSNCTSISEAMASKVCPVCKTFSSSSNTTLNAHIDQCLSIESTPKEAADKLIRPRIKPRKIRLMVDIYTKAPRCTLEELDRRNGSNWAGVSCLPRDAEPSAEGKKKTLSVLNGDGANDAGAVYIDANGTKLRILSKFNDASLVSPVREDLGLKRSLRGSKGRKAFSKKRRLHGSKHHKYLKVSSKGKKIHSRKAHELQVIGNHKKHNTLQEGSVGSQRQTSRSQGLMKPGDSGSLRTWASSKRTGLAKKAATREFPPLRCQLHLAQNLLVESDQSCPGSNLIMDSGLQKSSCPSDQQMSEGKEKPLDGSQMIDKMEQAPGRKRLGSLVGGRTGDVTVRSLSPAKRKFRKDNSLGDSSPLLNLQDNSEHCPSQLVRNKTLEIHASPDSDYGISRNMNARSSRNSRAFSRKALRFSTLRKRVLSLCQSPEINSKSNRTEKCSNFEKSNMLLAKEMGEKVAALQPKLQRCYDVGQDPSEHQSAGEDSFDDMSFSERAIGQERGEGSPLPREKATPFRSTPSASHCFDEIEGENIQPSFAVCTGLPERIDSIKSNPNEVNDDVNGADVPSGLAMEDASWGLSGYFSSEYDNHMNSRFKTHSQQFLGTAKVSLFTDGGEFSTAEDDDNGANEQNGNDRVDEDSEDGQASSFPEIDPIPIPGPPGSFLPSPGAMGSEDFQGNSSLTTSQVHSSQDQQDLVDGDSSDSPVSATSTISNSVENRVDVDCSERIAPHEHQNSSWSGFLGTCNEPLVKDAAAAQASSAEVVESNAENAEKLRVGNRSIKKGPLFSTIDDQPCCCQRKERLSQNISLSYRESPHTSRRMMAPLAVPGMGKQLGRGPYAGPAQLDGRPEMFNPTGYVAVRSERSASPTIFSSRDPVTYPDDRLNGPGRGDCDLASPSASNPILRLMGKDLVVVNKEEDSSVPLGQSESQTGAQENNPSRQFLLYSGVLSAGGQSQKYGLTDHLVIQGSKITREDLNGTGEPHFGAGALGSSSISFLNSKIAKVPPGAFATQQRLVNGFMEARDYNGGYSSSTQICQPVDVPNSFTMHNQVRIVSFPETQPKKAGSPANLPKEIIVIDDAPENKEANLLKNPEIFRDHMPLSRTVDCDPRQGNPFFPHQSQDHLYYGGYPADFSARSNANAVASSHNAEGSMLQQATFTASSSSRGHLRPGIRYPNLS</sequence>
<feature type="compositionally biased region" description="Low complexity" evidence="1">
    <location>
        <begin position="134"/>
        <end position="146"/>
    </location>
</feature>
<proteinExistence type="predicted"/>
<feature type="region of interest" description="Disordered" evidence="1">
    <location>
        <begin position="535"/>
        <end position="556"/>
    </location>
</feature>
<reference evidence="3 4" key="1">
    <citation type="submission" date="2025-04" db="UniProtKB">
        <authorList>
            <consortium name="RefSeq"/>
        </authorList>
    </citation>
    <scope>IDENTIFICATION</scope>
</reference>
<evidence type="ECO:0000313" key="2">
    <source>
        <dbReference type="Proteomes" id="UP000827889"/>
    </source>
</evidence>
<feature type="compositionally biased region" description="Basic and acidic residues" evidence="1">
    <location>
        <begin position="745"/>
        <end position="760"/>
    </location>
</feature>
<reference evidence="2" key="2">
    <citation type="submission" date="2025-05" db="UniProtKB">
        <authorList>
            <consortium name="RefSeq"/>
        </authorList>
    </citation>
    <scope>NUCLEOTIDE SEQUENCE [LARGE SCALE GENOMIC DNA]</scope>
</reference>
<feature type="region of interest" description="Disordered" evidence="1">
    <location>
        <begin position="862"/>
        <end position="960"/>
    </location>
</feature>
<evidence type="ECO:0000313" key="3">
    <source>
        <dbReference type="RefSeq" id="XP_030548975.1"/>
    </source>
</evidence>
<feature type="compositionally biased region" description="Polar residues" evidence="1">
    <location>
        <begin position="602"/>
        <end position="613"/>
    </location>
</feature>
<feature type="region of interest" description="Disordered" evidence="1">
    <location>
        <begin position="593"/>
        <end position="615"/>
    </location>
</feature>
<gene>
    <name evidence="3 4 5" type="primary">LOC115754155</name>
</gene>
<dbReference type="Gene3D" id="3.30.160.60">
    <property type="entry name" value="Classic Zinc Finger"/>
    <property type="match status" value="1"/>
</dbReference>
<dbReference type="OrthoDB" id="1929441at2759"/>
<feature type="region of interest" description="Disordered" evidence="1">
    <location>
        <begin position="1404"/>
        <end position="1424"/>
    </location>
</feature>
<dbReference type="KEGG" id="rarg:115754155"/>
<name>A0A8B8QRS0_9MYRT</name>
<feature type="compositionally biased region" description="Pro residues" evidence="1">
    <location>
        <begin position="899"/>
        <end position="909"/>
    </location>
</feature>
<feature type="region of interest" description="Disordered" evidence="1">
    <location>
        <begin position="745"/>
        <end position="769"/>
    </location>
</feature>
<evidence type="ECO:0000313" key="4">
    <source>
        <dbReference type="RefSeq" id="XP_030548976.1"/>
    </source>
</evidence>
<protein>
    <submittedName>
        <fullName evidence="3 4">Uncharacterized protein LOC115754155</fullName>
    </submittedName>
</protein>
<dbReference type="GeneID" id="115754155"/>
<feature type="region of interest" description="Disordered" evidence="1">
    <location>
        <begin position="633"/>
        <end position="654"/>
    </location>
</feature>
<feature type="compositionally biased region" description="Pro residues" evidence="1">
    <location>
        <begin position="1"/>
        <end position="15"/>
    </location>
</feature>
<feature type="region of interest" description="Disordered" evidence="1">
    <location>
        <begin position="1110"/>
        <end position="1136"/>
    </location>
</feature>
<feature type="compositionally biased region" description="Polar residues" evidence="1">
    <location>
        <begin position="948"/>
        <end position="960"/>
    </location>
</feature>
<dbReference type="PANTHER" id="PTHR35767:SF1">
    <property type="entry name" value="HAPLESS PROTEIN"/>
    <property type="match status" value="1"/>
</dbReference>
<dbReference type="Proteomes" id="UP000827889">
    <property type="component" value="Chromosome 2"/>
</dbReference>
<evidence type="ECO:0000313" key="5">
    <source>
        <dbReference type="RefSeq" id="XP_030548977.1"/>
    </source>
</evidence>
<keyword evidence="2" id="KW-1185">Reference proteome</keyword>
<feature type="region of interest" description="Disordered" evidence="1">
    <location>
        <begin position="121"/>
        <end position="165"/>
    </location>
</feature>
<dbReference type="RefSeq" id="XP_030548977.1">
    <property type="nucleotide sequence ID" value="XM_030693117.1"/>
</dbReference>
<organism evidence="2 5">
    <name type="scientific">Rhodamnia argentea</name>
    <dbReference type="NCBI Taxonomy" id="178133"/>
    <lineage>
        <taxon>Eukaryota</taxon>
        <taxon>Viridiplantae</taxon>
        <taxon>Streptophyta</taxon>
        <taxon>Embryophyta</taxon>
        <taxon>Tracheophyta</taxon>
        <taxon>Spermatophyta</taxon>
        <taxon>Magnoliopsida</taxon>
        <taxon>eudicotyledons</taxon>
        <taxon>Gunneridae</taxon>
        <taxon>Pentapetalae</taxon>
        <taxon>rosids</taxon>
        <taxon>malvids</taxon>
        <taxon>Myrtales</taxon>
        <taxon>Myrtaceae</taxon>
        <taxon>Myrtoideae</taxon>
        <taxon>Myrteae</taxon>
        <taxon>Australasian group</taxon>
        <taxon>Rhodamnia</taxon>
    </lineage>
</organism>
<feature type="region of interest" description="Disordered" evidence="1">
    <location>
        <begin position="451"/>
        <end position="486"/>
    </location>
</feature>
<feature type="region of interest" description="Disordered" evidence="1">
    <location>
        <begin position="1164"/>
        <end position="1183"/>
    </location>
</feature>
<feature type="compositionally biased region" description="Low complexity" evidence="1">
    <location>
        <begin position="641"/>
        <end position="654"/>
    </location>
</feature>
<accession>A0A8B8QRS0</accession>
<evidence type="ECO:0000256" key="1">
    <source>
        <dbReference type="SAM" id="MobiDB-lite"/>
    </source>
</evidence>
<feature type="region of interest" description="Disordered" evidence="1">
    <location>
        <begin position="1"/>
        <end position="33"/>
    </location>
</feature>
<dbReference type="RefSeq" id="XP_030548975.1">
    <property type="nucleotide sequence ID" value="XM_030693115.1"/>
</dbReference>
<dbReference type="RefSeq" id="XP_030548976.1">
    <property type="nucleotide sequence ID" value="XM_030693116.1"/>
</dbReference>
<feature type="compositionally biased region" description="Polar residues" evidence="1">
    <location>
        <begin position="536"/>
        <end position="548"/>
    </location>
</feature>
<feature type="compositionally biased region" description="Polar residues" evidence="1">
    <location>
        <begin position="1169"/>
        <end position="1183"/>
    </location>
</feature>
<dbReference type="PANTHER" id="PTHR35767">
    <property type="entry name" value="HAPLESS PROTEIN"/>
    <property type="match status" value="1"/>
</dbReference>
<feature type="compositionally biased region" description="Polar residues" evidence="1">
    <location>
        <begin position="922"/>
        <end position="940"/>
    </location>
</feature>